<evidence type="ECO:0000313" key="8">
    <source>
        <dbReference type="EMBL" id="EJT68170.1"/>
    </source>
</evidence>
<dbReference type="PANTHER" id="PTHR12196:SF2">
    <property type="entry name" value="DIPHTHINE--AMMONIA LIGASE"/>
    <property type="match status" value="1"/>
</dbReference>
<dbReference type="Gene3D" id="3.40.50.620">
    <property type="entry name" value="HUPs"/>
    <property type="match status" value="1"/>
</dbReference>
<dbReference type="STRING" id="644352.J3PL15"/>
<dbReference type="VEuPathDB" id="FungiDB:GGTG_14251"/>
<evidence type="ECO:0000313" key="10">
    <source>
        <dbReference type="Proteomes" id="UP000006039"/>
    </source>
</evidence>
<reference evidence="8" key="3">
    <citation type="submission" date="2010-09" db="EMBL/GenBank/DDBJ databases">
        <title>Annotation of Gaeumannomyces graminis var. tritici R3-111a-1.</title>
        <authorList>
            <consortium name="The Broad Institute Genome Sequencing Platform"/>
            <person name="Ma L.-J."/>
            <person name="Dead R."/>
            <person name="Young S.K."/>
            <person name="Zeng Q."/>
            <person name="Gargeya S."/>
            <person name="Fitzgerald M."/>
            <person name="Haas B."/>
            <person name="Abouelleil A."/>
            <person name="Alvarado L."/>
            <person name="Arachchi H.M."/>
            <person name="Berlin A."/>
            <person name="Brown A."/>
            <person name="Chapman S.B."/>
            <person name="Chen Z."/>
            <person name="Dunbar C."/>
            <person name="Freedman E."/>
            <person name="Gearin G."/>
            <person name="Gellesch M."/>
            <person name="Goldberg J."/>
            <person name="Griggs A."/>
            <person name="Gujja S."/>
            <person name="Heiman D."/>
            <person name="Howarth C."/>
            <person name="Larson L."/>
            <person name="Lui A."/>
            <person name="MacDonald P.J.P."/>
            <person name="Mehta T."/>
            <person name="Montmayeur A."/>
            <person name="Murphy C."/>
            <person name="Neiman D."/>
            <person name="Pearson M."/>
            <person name="Priest M."/>
            <person name="Roberts A."/>
            <person name="Saif S."/>
            <person name="Shea T."/>
            <person name="Shenoy N."/>
            <person name="Sisk P."/>
            <person name="Stolte C."/>
            <person name="Sykes S."/>
            <person name="Yandava C."/>
            <person name="Wortman J."/>
            <person name="Nusbaum C."/>
            <person name="Birren B."/>
        </authorList>
    </citation>
    <scope>NUCLEOTIDE SEQUENCE</scope>
    <source>
        <strain evidence="8">R3-111a-1</strain>
    </source>
</reference>
<dbReference type="GeneID" id="20354709"/>
<dbReference type="SUPFAM" id="SSF52402">
    <property type="entry name" value="Adenine nucleotide alpha hydrolases-like"/>
    <property type="match status" value="1"/>
</dbReference>
<dbReference type="eggNOG" id="KOG2317">
    <property type="taxonomic scope" value="Eukaryota"/>
</dbReference>
<dbReference type="RefSeq" id="XP_009230442.1">
    <property type="nucleotide sequence ID" value="XM_009232178.1"/>
</dbReference>
<gene>
    <name evidence="9" type="primary">20354709</name>
    <name evidence="8" type="ORF">GGTG_14251</name>
</gene>
<evidence type="ECO:0000313" key="9">
    <source>
        <dbReference type="EnsemblFungi" id="EJT68170"/>
    </source>
</evidence>
<dbReference type="InterPro" id="IPR035959">
    <property type="entry name" value="RutC-like_sf"/>
</dbReference>
<evidence type="ECO:0000256" key="4">
    <source>
        <dbReference type="ARBA" id="ARBA00031552"/>
    </source>
</evidence>
<dbReference type="GO" id="GO:0017183">
    <property type="term" value="P:protein histidyl modification to diphthamide"/>
    <property type="evidence" value="ECO:0007669"/>
    <property type="project" value="TreeGrafter"/>
</dbReference>
<reference evidence="10" key="1">
    <citation type="submission" date="2010-07" db="EMBL/GenBank/DDBJ databases">
        <title>The genome sequence of Gaeumannomyces graminis var. tritici strain R3-111a-1.</title>
        <authorList>
            <consortium name="The Broad Institute Genome Sequencing Platform"/>
            <person name="Ma L.-J."/>
            <person name="Dead R."/>
            <person name="Young S."/>
            <person name="Zeng Q."/>
            <person name="Koehrsen M."/>
            <person name="Alvarado L."/>
            <person name="Berlin A."/>
            <person name="Chapman S.B."/>
            <person name="Chen Z."/>
            <person name="Freedman E."/>
            <person name="Gellesch M."/>
            <person name="Goldberg J."/>
            <person name="Griggs A."/>
            <person name="Gujja S."/>
            <person name="Heilman E.R."/>
            <person name="Heiman D."/>
            <person name="Hepburn T."/>
            <person name="Howarth C."/>
            <person name="Jen D."/>
            <person name="Larson L."/>
            <person name="Mehta T."/>
            <person name="Neiman D."/>
            <person name="Pearson M."/>
            <person name="Roberts A."/>
            <person name="Saif S."/>
            <person name="Shea T."/>
            <person name="Shenoy N."/>
            <person name="Sisk P."/>
            <person name="Stolte C."/>
            <person name="Sykes S."/>
            <person name="Walk T."/>
            <person name="White J."/>
            <person name="Yandava C."/>
            <person name="Haas B."/>
            <person name="Nusbaum C."/>
            <person name="Birren B."/>
        </authorList>
    </citation>
    <scope>NUCLEOTIDE SEQUENCE [LARGE SCALE GENOMIC DNA]</scope>
    <source>
        <strain evidence="10">R3-111a-1</strain>
    </source>
</reference>
<dbReference type="HOGENOM" id="CLU_010289_2_0_1"/>
<evidence type="ECO:0000256" key="3">
    <source>
        <dbReference type="ARBA" id="ARBA00029814"/>
    </source>
</evidence>
<reference evidence="9" key="5">
    <citation type="submission" date="2018-04" db="UniProtKB">
        <authorList>
            <consortium name="EnsemblFungi"/>
        </authorList>
    </citation>
    <scope>IDENTIFICATION</scope>
    <source>
        <strain evidence="9">R3-111a-1</strain>
    </source>
</reference>
<dbReference type="CDD" id="cd01994">
    <property type="entry name" value="AANH_PF0828-like"/>
    <property type="match status" value="1"/>
</dbReference>
<dbReference type="AlphaFoldDB" id="J3PL15"/>
<organism evidence="8">
    <name type="scientific">Gaeumannomyces tritici (strain R3-111a-1)</name>
    <name type="common">Wheat and barley take-all root rot fungus</name>
    <name type="synonym">Gaeumannomyces graminis var. tritici</name>
    <dbReference type="NCBI Taxonomy" id="644352"/>
    <lineage>
        <taxon>Eukaryota</taxon>
        <taxon>Fungi</taxon>
        <taxon>Dikarya</taxon>
        <taxon>Ascomycota</taxon>
        <taxon>Pezizomycotina</taxon>
        <taxon>Sordariomycetes</taxon>
        <taxon>Sordariomycetidae</taxon>
        <taxon>Magnaporthales</taxon>
        <taxon>Magnaporthaceae</taxon>
        <taxon>Gaeumannomyces</taxon>
    </lineage>
</organism>
<dbReference type="CDD" id="cd06155">
    <property type="entry name" value="eu_AANH_C_1"/>
    <property type="match status" value="1"/>
</dbReference>
<dbReference type="EC" id="6.3.1.14" evidence="1"/>
<dbReference type="Pfam" id="PF01902">
    <property type="entry name" value="Diphthami_syn_2"/>
    <property type="match status" value="1"/>
</dbReference>
<evidence type="ECO:0000256" key="5">
    <source>
        <dbReference type="ARBA" id="ARBA00048108"/>
    </source>
</evidence>
<name>J3PL15_GAET3</name>
<dbReference type="EMBL" id="GL385594">
    <property type="protein sequence ID" value="EJT68170.1"/>
    <property type="molecule type" value="Genomic_DNA"/>
</dbReference>
<accession>J3PL15</accession>
<evidence type="ECO:0000256" key="1">
    <source>
        <dbReference type="ARBA" id="ARBA00012089"/>
    </source>
</evidence>
<dbReference type="InterPro" id="IPR030662">
    <property type="entry name" value="DPH6/MJ0570"/>
</dbReference>
<keyword evidence="10" id="KW-1185">Reference proteome</keyword>
<dbReference type="FunFam" id="3.40.50.620:FF:000444">
    <property type="entry name" value="Adenine nucleotide alpha hydrolases-like protein"/>
    <property type="match status" value="1"/>
</dbReference>
<dbReference type="GO" id="GO:0017178">
    <property type="term" value="F:diphthine-ammonia ligase activity"/>
    <property type="evidence" value="ECO:0007669"/>
    <property type="project" value="UniProtKB-EC"/>
</dbReference>
<dbReference type="OrthoDB" id="686384at2759"/>
<reference evidence="8" key="2">
    <citation type="submission" date="2010-07" db="EMBL/GenBank/DDBJ databases">
        <authorList>
            <consortium name="The Broad Institute Genome Sequencing Platform"/>
            <consortium name="Broad Institute Genome Sequencing Center for Infectious Disease"/>
            <person name="Ma L.-J."/>
            <person name="Dead R."/>
            <person name="Young S."/>
            <person name="Zeng Q."/>
            <person name="Koehrsen M."/>
            <person name="Alvarado L."/>
            <person name="Berlin A."/>
            <person name="Chapman S.B."/>
            <person name="Chen Z."/>
            <person name="Freedman E."/>
            <person name="Gellesch M."/>
            <person name="Goldberg J."/>
            <person name="Griggs A."/>
            <person name="Gujja S."/>
            <person name="Heilman E.R."/>
            <person name="Heiman D."/>
            <person name="Hepburn T."/>
            <person name="Howarth C."/>
            <person name="Jen D."/>
            <person name="Larson L."/>
            <person name="Mehta T."/>
            <person name="Neiman D."/>
            <person name="Pearson M."/>
            <person name="Roberts A."/>
            <person name="Saif S."/>
            <person name="Shea T."/>
            <person name="Shenoy N."/>
            <person name="Sisk P."/>
            <person name="Stolte C."/>
            <person name="Sykes S."/>
            <person name="Walk T."/>
            <person name="White J."/>
            <person name="Yandava C."/>
            <person name="Haas B."/>
            <person name="Nusbaum C."/>
            <person name="Birren B."/>
        </authorList>
    </citation>
    <scope>NUCLEOTIDE SEQUENCE</scope>
    <source>
        <strain evidence="8">R3-111a-1</strain>
    </source>
</reference>
<dbReference type="InterPro" id="IPR002761">
    <property type="entry name" value="Diphthami_syn_dom"/>
</dbReference>
<dbReference type="FunCoup" id="J3PL15">
    <property type="interactions" value="100"/>
</dbReference>
<feature type="region of interest" description="Disordered" evidence="6">
    <location>
        <begin position="646"/>
        <end position="720"/>
    </location>
</feature>
<proteinExistence type="predicted"/>
<feature type="domain" description="Diphthamide synthase" evidence="7">
    <location>
        <begin position="136"/>
        <end position="288"/>
    </location>
</feature>
<feature type="compositionally biased region" description="Acidic residues" evidence="6">
    <location>
        <begin position="655"/>
        <end position="666"/>
    </location>
</feature>
<evidence type="ECO:0000256" key="2">
    <source>
        <dbReference type="ARBA" id="ARBA00018426"/>
    </source>
</evidence>
<dbReference type="PANTHER" id="PTHR12196">
    <property type="entry name" value="DOMAIN OF UNKNOWN FUNCTION 71 DUF71 -CONTAINING PROTEIN"/>
    <property type="match status" value="1"/>
</dbReference>
<dbReference type="SUPFAM" id="SSF55298">
    <property type="entry name" value="YjgF-like"/>
    <property type="match status" value="1"/>
</dbReference>
<evidence type="ECO:0000259" key="7">
    <source>
        <dbReference type="Pfam" id="PF01902"/>
    </source>
</evidence>
<protein>
    <recommendedName>
        <fullName evidence="2">Diphthine--ammonia ligase</fullName>
        <ecNumber evidence="1">6.3.1.14</ecNumber>
    </recommendedName>
    <alternativeName>
        <fullName evidence="3">Diphthamide synthase</fullName>
    </alternativeName>
    <alternativeName>
        <fullName evidence="4">Diphthamide synthetase</fullName>
    </alternativeName>
</protein>
<sequence>MAPLNVIALVSGGKDSFFSLLHCLAHQHRVVALANLHPAGPEPGGHAGVDDDDGGDETDLNSFMYQTVGHQVIPLYAGATGLPLFRRAIAGGALQQARDYDCSAAAQHQQEESGTGAGDETESMVPLLRTVMAAHPEANAVCAGAILSTYQRTRVESVAVRLGLVPLAFLWKFPVLPSRSSSGDDDEDDGAQLLRDMGSAGLEARVVKVASGGLDESFLWEDVAGRRGVARLTRAMAMFSAESGGGGGGDPLRPDGAVLGEGGEFETLVVNGPRCLFKRRIVVDDVARRLVREGGGAAWLSINGARLEEHEQEKGKDDEGGAAWDPTALAGSIRLLDDDFAAILASPLALDKAGDLEDQRTAHQEPSAGWRYSCDGDDALTRVDSCLEQWTVLAAAHPAPGAAVRSVGEETRDIVAQIRAWLSKRSLTPSNIVSAVVVLRRMADFPTINGEYGALFTAPNPPSRVTISCGDRLLPAGCNISVSLTVHSAPRFPVDGGRDGLHVQSRSYWAPANIGPYSQAITMPLDGIFPPQAITAADSDEEGDEDAPHLSRLSPSSSSSARLVFIAGQIPLIPATMELPQCDVPGTESGMFAMQAVLSLQHLWRVGVEMSVQWWSSAVLYIPRTSGGDASSMTPQTKSVVASAAWTRAHKPPDGEDDDDEDDGPDIWDRKYNPAYRGYSQGKTKKQGRRLPDWGVVDHQPDHVGAGQQTSRPRGRDGQAPPFFLAEVEELPRGSGAEWHAQVGLSGLAAASVATRSWSSPDAGSAAPWVAHQTLVVCPGGGGGGGGGVFAHTVVSVGAPPGQGGKMSAETVSSVLDAALQRAPCTASGLRGMAAAAGDRRPYLMYLDGDLVGEVSASDEYGAVVPCSSLWDRHGERLAVVALYRETWAPRGTALGAR</sequence>
<comment type="catalytic activity">
    <reaction evidence="5">
        <text>diphthine-[translation elongation factor 2] + NH4(+) + ATP = diphthamide-[translation elongation factor 2] + AMP + diphosphate + H(+)</text>
        <dbReference type="Rhea" id="RHEA:19753"/>
        <dbReference type="Rhea" id="RHEA-COMP:10172"/>
        <dbReference type="Rhea" id="RHEA-COMP:10174"/>
        <dbReference type="ChEBI" id="CHEBI:15378"/>
        <dbReference type="ChEBI" id="CHEBI:16692"/>
        <dbReference type="ChEBI" id="CHEBI:28938"/>
        <dbReference type="ChEBI" id="CHEBI:30616"/>
        <dbReference type="ChEBI" id="CHEBI:33019"/>
        <dbReference type="ChEBI" id="CHEBI:82696"/>
        <dbReference type="ChEBI" id="CHEBI:456215"/>
        <dbReference type="EC" id="6.3.1.14"/>
    </reaction>
</comment>
<dbReference type="CDD" id="cd06156">
    <property type="entry name" value="eu_AANH_C_2"/>
    <property type="match status" value="1"/>
</dbReference>
<dbReference type="Gene3D" id="3.30.1330.40">
    <property type="entry name" value="RutC-like"/>
    <property type="match status" value="2"/>
</dbReference>
<dbReference type="Gene3D" id="3.90.1490.10">
    <property type="entry name" value="putative n-type atp pyrophosphatase, domain 2"/>
    <property type="match status" value="1"/>
</dbReference>
<reference evidence="9" key="4">
    <citation type="journal article" date="2015" name="G3 (Bethesda)">
        <title>Genome sequences of three phytopathogenic species of the Magnaporthaceae family of fungi.</title>
        <authorList>
            <person name="Okagaki L.H."/>
            <person name="Nunes C.C."/>
            <person name="Sailsbery J."/>
            <person name="Clay B."/>
            <person name="Brown D."/>
            <person name="John T."/>
            <person name="Oh Y."/>
            <person name="Young N."/>
            <person name="Fitzgerald M."/>
            <person name="Haas B.J."/>
            <person name="Zeng Q."/>
            <person name="Young S."/>
            <person name="Adiconis X."/>
            <person name="Fan L."/>
            <person name="Levin J.Z."/>
            <person name="Mitchell T.K."/>
            <person name="Okubara P.A."/>
            <person name="Farman M.L."/>
            <person name="Kohn L.M."/>
            <person name="Birren B."/>
            <person name="Ma L.-J."/>
            <person name="Dean R.A."/>
        </authorList>
    </citation>
    <scope>NUCLEOTIDE SEQUENCE</scope>
    <source>
        <strain evidence="9">R3-111a-1</strain>
    </source>
</reference>
<dbReference type="InterPro" id="IPR014729">
    <property type="entry name" value="Rossmann-like_a/b/a_fold"/>
</dbReference>
<dbReference type="EnsemblFungi" id="EJT68170">
    <property type="protein sequence ID" value="EJT68170"/>
    <property type="gene ID" value="GGTG_14251"/>
</dbReference>
<dbReference type="Proteomes" id="UP000006039">
    <property type="component" value="Unassembled WGS sequence"/>
</dbReference>
<dbReference type="eggNOG" id="KOG2316">
    <property type="taxonomic scope" value="Eukaryota"/>
</dbReference>
<evidence type="ECO:0000256" key="6">
    <source>
        <dbReference type="SAM" id="MobiDB-lite"/>
    </source>
</evidence>